<dbReference type="Proteomes" id="UP001054945">
    <property type="component" value="Unassembled WGS sequence"/>
</dbReference>
<gene>
    <name evidence="2" type="ORF">CEXT_335781</name>
</gene>
<reference evidence="2 3" key="1">
    <citation type="submission" date="2021-06" db="EMBL/GenBank/DDBJ databases">
        <title>Caerostris extrusa draft genome.</title>
        <authorList>
            <person name="Kono N."/>
            <person name="Arakawa K."/>
        </authorList>
    </citation>
    <scope>NUCLEOTIDE SEQUENCE [LARGE SCALE GENOMIC DNA]</scope>
</reference>
<organism evidence="2 3">
    <name type="scientific">Caerostris extrusa</name>
    <name type="common">Bark spider</name>
    <name type="synonym">Caerostris bankana</name>
    <dbReference type="NCBI Taxonomy" id="172846"/>
    <lineage>
        <taxon>Eukaryota</taxon>
        <taxon>Metazoa</taxon>
        <taxon>Ecdysozoa</taxon>
        <taxon>Arthropoda</taxon>
        <taxon>Chelicerata</taxon>
        <taxon>Arachnida</taxon>
        <taxon>Araneae</taxon>
        <taxon>Araneomorphae</taxon>
        <taxon>Entelegynae</taxon>
        <taxon>Araneoidea</taxon>
        <taxon>Araneidae</taxon>
        <taxon>Caerostris</taxon>
    </lineage>
</organism>
<feature type="compositionally biased region" description="Low complexity" evidence="1">
    <location>
        <begin position="44"/>
        <end position="56"/>
    </location>
</feature>
<protein>
    <submittedName>
        <fullName evidence="2">Uncharacterized protein</fullName>
    </submittedName>
</protein>
<feature type="compositionally biased region" description="Low complexity" evidence="1">
    <location>
        <begin position="1"/>
        <end position="17"/>
    </location>
</feature>
<dbReference type="AlphaFoldDB" id="A0AAV4M4I9"/>
<evidence type="ECO:0000256" key="1">
    <source>
        <dbReference type="SAM" id="MobiDB-lite"/>
    </source>
</evidence>
<dbReference type="EMBL" id="BPLR01019339">
    <property type="protein sequence ID" value="GIX66770.1"/>
    <property type="molecule type" value="Genomic_DNA"/>
</dbReference>
<feature type="compositionally biased region" description="Low complexity" evidence="1">
    <location>
        <begin position="64"/>
        <end position="77"/>
    </location>
</feature>
<evidence type="ECO:0000313" key="2">
    <source>
        <dbReference type="EMBL" id="GIX66770.1"/>
    </source>
</evidence>
<name>A0AAV4M4I9_CAEEX</name>
<feature type="region of interest" description="Disordered" evidence="1">
    <location>
        <begin position="1"/>
        <end position="23"/>
    </location>
</feature>
<accession>A0AAV4M4I9</accession>
<feature type="region of interest" description="Disordered" evidence="1">
    <location>
        <begin position="37"/>
        <end position="77"/>
    </location>
</feature>
<evidence type="ECO:0000313" key="3">
    <source>
        <dbReference type="Proteomes" id="UP001054945"/>
    </source>
</evidence>
<sequence length="77" mass="8372">MRLADSNPPNADNNPDPNSRETTEKLLSLLLKSKQTALGMRLTDSNPPNADNNPDPDSGETTEKLLSLLKSESSSYD</sequence>
<proteinExistence type="predicted"/>
<comment type="caution">
    <text evidence="2">The sequence shown here is derived from an EMBL/GenBank/DDBJ whole genome shotgun (WGS) entry which is preliminary data.</text>
</comment>
<keyword evidence="3" id="KW-1185">Reference proteome</keyword>